<evidence type="ECO:0000259" key="1">
    <source>
        <dbReference type="PROSITE" id="PS50994"/>
    </source>
</evidence>
<dbReference type="EMBL" id="MRZV01000596">
    <property type="protein sequence ID" value="PIK47195.1"/>
    <property type="molecule type" value="Genomic_DNA"/>
</dbReference>
<gene>
    <name evidence="2" type="ORF">BSL78_15941</name>
</gene>
<dbReference type="InterPro" id="IPR001584">
    <property type="entry name" value="Integrase_cat-core"/>
</dbReference>
<dbReference type="PROSITE" id="PS50994">
    <property type="entry name" value="INTEGRASE"/>
    <property type="match status" value="1"/>
</dbReference>
<accession>A0A2G8KGV1</accession>
<dbReference type="STRING" id="307972.A0A2G8KGV1"/>
<dbReference type="Proteomes" id="UP000230750">
    <property type="component" value="Unassembled WGS sequence"/>
</dbReference>
<sequence>MYTRAVHLEVIESLSASSFINALRRFFAIRGPARVLRSDRGTNFVGACKELGIIAETRELRKHLLEKGCVWLFNPPHSSHMGGSWERMIGIARKILNAMLLQSKHTRLTHEILCTFLAEVMAIMNARPLVPVSCDPDQPTVLTPAMLLTQKVDATSAPAGNFDTPTLHKKHWKQVQCLAETFWKRWRRDYLSSFQERKKWVDRRPNLKIGNVVLLKDNQVSRNEWPLGIIDKVYPDADGSVRKIDVRVAKDGKAKVFLRPITQVILLLSDT</sequence>
<comment type="caution">
    <text evidence="2">The sequence shown here is derived from an EMBL/GenBank/DDBJ whole genome shotgun (WGS) entry which is preliminary data.</text>
</comment>
<dbReference type="SUPFAM" id="SSF53098">
    <property type="entry name" value="Ribonuclease H-like"/>
    <property type="match status" value="1"/>
</dbReference>
<organism evidence="2 3">
    <name type="scientific">Stichopus japonicus</name>
    <name type="common">Sea cucumber</name>
    <dbReference type="NCBI Taxonomy" id="307972"/>
    <lineage>
        <taxon>Eukaryota</taxon>
        <taxon>Metazoa</taxon>
        <taxon>Echinodermata</taxon>
        <taxon>Eleutherozoa</taxon>
        <taxon>Echinozoa</taxon>
        <taxon>Holothuroidea</taxon>
        <taxon>Aspidochirotacea</taxon>
        <taxon>Aspidochirotida</taxon>
        <taxon>Stichopodidae</taxon>
        <taxon>Apostichopus</taxon>
    </lineage>
</organism>
<dbReference type="InterPro" id="IPR012337">
    <property type="entry name" value="RNaseH-like_sf"/>
</dbReference>
<dbReference type="AlphaFoldDB" id="A0A2G8KGV1"/>
<dbReference type="PANTHER" id="PTHR47331">
    <property type="entry name" value="PHD-TYPE DOMAIN-CONTAINING PROTEIN"/>
    <property type="match status" value="1"/>
</dbReference>
<evidence type="ECO:0000313" key="2">
    <source>
        <dbReference type="EMBL" id="PIK47195.1"/>
    </source>
</evidence>
<dbReference type="Gene3D" id="3.30.420.10">
    <property type="entry name" value="Ribonuclease H-like superfamily/Ribonuclease H"/>
    <property type="match status" value="1"/>
</dbReference>
<dbReference type="PANTHER" id="PTHR47331:SF6">
    <property type="entry name" value="DOUBLECORTIN DOMAIN-CONTAINING PROTEIN"/>
    <property type="match status" value="1"/>
</dbReference>
<feature type="domain" description="Integrase catalytic" evidence="1">
    <location>
        <begin position="1"/>
        <end position="152"/>
    </location>
</feature>
<keyword evidence="3" id="KW-1185">Reference proteome</keyword>
<evidence type="ECO:0000313" key="3">
    <source>
        <dbReference type="Proteomes" id="UP000230750"/>
    </source>
</evidence>
<dbReference type="InterPro" id="IPR040676">
    <property type="entry name" value="DUF5641"/>
</dbReference>
<dbReference type="Pfam" id="PF18701">
    <property type="entry name" value="DUF5641"/>
    <property type="match status" value="1"/>
</dbReference>
<protein>
    <recommendedName>
        <fullName evidence="1">Integrase catalytic domain-containing protein</fullName>
    </recommendedName>
</protein>
<dbReference type="InterPro" id="IPR036397">
    <property type="entry name" value="RNaseH_sf"/>
</dbReference>
<name>A0A2G8KGV1_STIJA</name>
<proteinExistence type="predicted"/>
<dbReference type="GO" id="GO:0003676">
    <property type="term" value="F:nucleic acid binding"/>
    <property type="evidence" value="ECO:0007669"/>
    <property type="project" value="InterPro"/>
</dbReference>
<dbReference type="GO" id="GO:0015074">
    <property type="term" value="P:DNA integration"/>
    <property type="evidence" value="ECO:0007669"/>
    <property type="project" value="InterPro"/>
</dbReference>
<reference evidence="2 3" key="1">
    <citation type="journal article" date="2017" name="PLoS Biol.">
        <title>The sea cucumber genome provides insights into morphological evolution and visceral regeneration.</title>
        <authorList>
            <person name="Zhang X."/>
            <person name="Sun L."/>
            <person name="Yuan J."/>
            <person name="Sun Y."/>
            <person name="Gao Y."/>
            <person name="Zhang L."/>
            <person name="Li S."/>
            <person name="Dai H."/>
            <person name="Hamel J.F."/>
            <person name="Liu C."/>
            <person name="Yu Y."/>
            <person name="Liu S."/>
            <person name="Lin W."/>
            <person name="Guo K."/>
            <person name="Jin S."/>
            <person name="Xu P."/>
            <person name="Storey K.B."/>
            <person name="Huan P."/>
            <person name="Zhang T."/>
            <person name="Zhou Y."/>
            <person name="Zhang J."/>
            <person name="Lin C."/>
            <person name="Li X."/>
            <person name="Xing L."/>
            <person name="Huo D."/>
            <person name="Sun M."/>
            <person name="Wang L."/>
            <person name="Mercier A."/>
            <person name="Li F."/>
            <person name="Yang H."/>
            <person name="Xiang J."/>
        </authorList>
    </citation>
    <scope>NUCLEOTIDE SEQUENCE [LARGE SCALE GENOMIC DNA]</scope>
    <source>
        <strain evidence="2">Shaxun</strain>
        <tissue evidence="2">Muscle</tissue>
    </source>
</reference>
<dbReference type="OrthoDB" id="10068969at2759"/>